<evidence type="ECO:0008006" key="4">
    <source>
        <dbReference type="Google" id="ProtNLM"/>
    </source>
</evidence>
<feature type="transmembrane region" description="Helical" evidence="1">
    <location>
        <begin position="47"/>
        <end position="72"/>
    </location>
</feature>
<dbReference type="EMBL" id="LR904313">
    <property type="protein sequence ID" value="CAD7252750.1"/>
    <property type="molecule type" value="Genomic_DNA"/>
</dbReference>
<sequence>MAKGSVAKTGLGLHSPLRAMVHDREAMELGEWEDFALTHVDFPVGDLFGKILACTALLPHVLIIGLITLVLFRRDLHTIFYMIGVATNDLSNTILKRIFQEVRPMRRKTLYSQYGMPSSHAQMIWFFTAYAFLFLSI</sequence>
<evidence type="ECO:0000256" key="1">
    <source>
        <dbReference type="SAM" id="Phobius"/>
    </source>
</evidence>
<dbReference type="InterPro" id="IPR036938">
    <property type="entry name" value="PAP2/HPO_sf"/>
</dbReference>
<protein>
    <recommendedName>
        <fullName evidence="4">Dolichyldiphosphatase</fullName>
    </recommendedName>
</protein>
<evidence type="ECO:0000313" key="2">
    <source>
        <dbReference type="EMBL" id="CAD7252750.1"/>
    </source>
</evidence>
<gene>
    <name evidence="2" type="ORF">DSTB1V02_LOCUS12505</name>
</gene>
<organism evidence="2">
    <name type="scientific">Darwinula stevensoni</name>
    <dbReference type="NCBI Taxonomy" id="69355"/>
    <lineage>
        <taxon>Eukaryota</taxon>
        <taxon>Metazoa</taxon>
        <taxon>Ecdysozoa</taxon>
        <taxon>Arthropoda</taxon>
        <taxon>Crustacea</taxon>
        <taxon>Oligostraca</taxon>
        <taxon>Ostracoda</taxon>
        <taxon>Podocopa</taxon>
        <taxon>Podocopida</taxon>
        <taxon>Darwinulocopina</taxon>
        <taxon>Darwinuloidea</taxon>
        <taxon>Darwinulidae</taxon>
        <taxon>Darwinula</taxon>
    </lineage>
</organism>
<dbReference type="SUPFAM" id="SSF48317">
    <property type="entry name" value="Acid phosphatase/Vanadium-dependent haloperoxidase"/>
    <property type="match status" value="1"/>
</dbReference>
<keyword evidence="1" id="KW-1133">Transmembrane helix</keyword>
<dbReference type="AlphaFoldDB" id="A0A7R9AFE3"/>
<feature type="non-terminal residue" evidence="2">
    <location>
        <position position="1"/>
    </location>
</feature>
<feature type="transmembrane region" description="Helical" evidence="1">
    <location>
        <begin position="119"/>
        <end position="136"/>
    </location>
</feature>
<keyword evidence="1" id="KW-0472">Membrane</keyword>
<dbReference type="UniPathway" id="UPA00378"/>
<dbReference type="EMBL" id="CAJPEV010004796">
    <property type="protein sequence ID" value="CAG0902321.1"/>
    <property type="molecule type" value="Genomic_DNA"/>
</dbReference>
<dbReference type="OrthoDB" id="302705at2759"/>
<dbReference type="Proteomes" id="UP000677054">
    <property type="component" value="Unassembled WGS sequence"/>
</dbReference>
<keyword evidence="1" id="KW-0812">Transmembrane</keyword>
<evidence type="ECO:0000313" key="3">
    <source>
        <dbReference type="Proteomes" id="UP000677054"/>
    </source>
</evidence>
<proteinExistence type="predicted"/>
<name>A0A7R9AFE3_9CRUS</name>
<reference evidence="2" key="1">
    <citation type="submission" date="2020-11" db="EMBL/GenBank/DDBJ databases">
        <authorList>
            <person name="Tran Van P."/>
        </authorList>
    </citation>
    <scope>NUCLEOTIDE SEQUENCE</scope>
</reference>
<keyword evidence="3" id="KW-1185">Reference proteome</keyword>
<accession>A0A7R9AFE3</accession>